<evidence type="ECO:0000313" key="1">
    <source>
        <dbReference type="EMBL" id="CCK75027.1"/>
    </source>
</evidence>
<dbReference type="STRING" id="698738.OLEAN_C08510"/>
<protein>
    <submittedName>
        <fullName evidence="1">Uncharacterized protein</fullName>
    </submittedName>
</protein>
<dbReference type="AlphaFoldDB" id="R4YKP5"/>
<accession>R4YKP5</accession>
<proteinExistence type="predicted"/>
<sequence>MSMLLKNHLNAVAPALGMIPMSFEIHYDESEEENFNESWAEAFSELRRLEVCMVGYVLTKFEDGFKESVGKTVVLYAEDSQTEKSITDVMFQMELDVVHTGEMGVKYARGIEPSFFGVDRFTELLISDLKDINIVKTHSIASAL</sequence>
<dbReference type="KEGG" id="oai:OLEAN_C08510"/>
<name>R4YKP5_OLEAN</name>
<gene>
    <name evidence="1" type="ORF">OLEAN_C08510</name>
</gene>
<dbReference type="Proteomes" id="UP000032749">
    <property type="component" value="Chromosome"/>
</dbReference>
<dbReference type="HOGENOM" id="CLU_1794539_0_0_6"/>
<reference evidence="1 2" key="1">
    <citation type="journal article" date="2013" name="Nat. Commun.">
        <title>Genome sequence and functional genomic analysis of the oil-degrading bacterium Oleispira antarctica.</title>
        <authorList>
            <person name="Kube M."/>
            <person name="Chernikova T.N."/>
            <person name="Al-Ramahi Y."/>
            <person name="Beloqui A."/>
            <person name="Lopez-Cortez N."/>
            <person name="Guazzaroni M.E."/>
            <person name="Heipieper H.J."/>
            <person name="Klages S."/>
            <person name="Kotsyurbenko O.R."/>
            <person name="Langer I."/>
            <person name="Nechitaylo T.Y."/>
            <person name="Lunsdorf H."/>
            <person name="Fernandez M."/>
            <person name="Juarez S."/>
            <person name="Ciordia S."/>
            <person name="Singer A."/>
            <person name="Kagan O."/>
            <person name="Egorova O."/>
            <person name="Petit P.A."/>
            <person name="Stogios P."/>
            <person name="Kim Y."/>
            <person name="Tchigvintsev A."/>
            <person name="Flick R."/>
            <person name="Denaro R."/>
            <person name="Genovese M."/>
            <person name="Albar J.P."/>
            <person name="Reva O.N."/>
            <person name="Martinez-Gomariz M."/>
            <person name="Tran H."/>
            <person name="Ferrer M."/>
            <person name="Savchenko A."/>
            <person name="Yakunin A.F."/>
            <person name="Yakimov M.M."/>
            <person name="Golyshina O.V."/>
            <person name="Reinhardt R."/>
            <person name="Golyshin P.N."/>
        </authorList>
    </citation>
    <scope>NUCLEOTIDE SEQUENCE [LARGE SCALE GENOMIC DNA]</scope>
</reference>
<keyword evidence="2" id="KW-1185">Reference proteome</keyword>
<organism evidence="1 2">
    <name type="scientific">Oleispira antarctica RB-8</name>
    <dbReference type="NCBI Taxonomy" id="698738"/>
    <lineage>
        <taxon>Bacteria</taxon>
        <taxon>Pseudomonadati</taxon>
        <taxon>Pseudomonadota</taxon>
        <taxon>Gammaproteobacteria</taxon>
        <taxon>Oceanospirillales</taxon>
        <taxon>Oceanospirillaceae</taxon>
        <taxon>Oleispira</taxon>
    </lineage>
</organism>
<evidence type="ECO:0000313" key="2">
    <source>
        <dbReference type="Proteomes" id="UP000032749"/>
    </source>
</evidence>
<dbReference type="EMBL" id="FO203512">
    <property type="protein sequence ID" value="CCK75027.1"/>
    <property type="molecule type" value="Genomic_DNA"/>
</dbReference>